<evidence type="ECO:0000313" key="7">
    <source>
        <dbReference type="EMBL" id="TKK79058.1"/>
    </source>
</evidence>
<dbReference type="GO" id="GO:0016301">
    <property type="term" value="F:kinase activity"/>
    <property type="evidence" value="ECO:0007669"/>
    <property type="project" value="UniProtKB-KW"/>
</dbReference>
<name>A0A4U3LSS7_9ACTN</name>
<dbReference type="Gene3D" id="3.30.565.10">
    <property type="entry name" value="Histidine kinase-like ATPase, C-terminal domain"/>
    <property type="match status" value="1"/>
</dbReference>
<dbReference type="AlphaFoldDB" id="A0A4U3LSS7"/>
<keyword evidence="5" id="KW-0812">Transmembrane</keyword>
<organism evidence="7 8">
    <name type="scientific">Herbidospora galbida</name>
    <dbReference type="NCBI Taxonomy" id="2575442"/>
    <lineage>
        <taxon>Bacteria</taxon>
        <taxon>Bacillati</taxon>
        <taxon>Actinomycetota</taxon>
        <taxon>Actinomycetes</taxon>
        <taxon>Streptosporangiales</taxon>
        <taxon>Streptosporangiaceae</taxon>
        <taxon>Herbidospora</taxon>
    </lineage>
</organism>
<keyword evidence="5" id="KW-1133">Transmembrane helix</keyword>
<evidence type="ECO:0000256" key="2">
    <source>
        <dbReference type="ARBA" id="ARBA00022777"/>
    </source>
</evidence>
<dbReference type="Pfam" id="PF02518">
    <property type="entry name" value="HATPase_c"/>
    <property type="match status" value="1"/>
</dbReference>
<dbReference type="InterPro" id="IPR003594">
    <property type="entry name" value="HATPase_dom"/>
</dbReference>
<dbReference type="Proteomes" id="UP000308705">
    <property type="component" value="Unassembled WGS sequence"/>
</dbReference>
<feature type="compositionally biased region" description="Basic and acidic residues" evidence="4">
    <location>
        <begin position="187"/>
        <end position="205"/>
    </location>
</feature>
<comment type="caution">
    <text evidence="7">The sequence shown here is derived from an EMBL/GenBank/DDBJ whole genome shotgun (WGS) entry which is preliminary data.</text>
</comment>
<keyword evidence="2" id="KW-0418">Kinase</keyword>
<dbReference type="SUPFAM" id="SSF55874">
    <property type="entry name" value="ATPase domain of HSP90 chaperone/DNA topoisomerase II/histidine kinase"/>
    <property type="match status" value="1"/>
</dbReference>
<feature type="region of interest" description="Disordered" evidence="4">
    <location>
        <begin position="187"/>
        <end position="207"/>
    </location>
</feature>
<feature type="transmembrane region" description="Helical" evidence="5">
    <location>
        <begin position="78"/>
        <end position="97"/>
    </location>
</feature>
<feature type="transmembrane region" description="Helical" evidence="5">
    <location>
        <begin position="148"/>
        <end position="171"/>
    </location>
</feature>
<dbReference type="InterPro" id="IPR036890">
    <property type="entry name" value="HATPase_C_sf"/>
</dbReference>
<dbReference type="GO" id="GO:0000160">
    <property type="term" value="P:phosphorelay signal transduction system"/>
    <property type="evidence" value="ECO:0007669"/>
    <property type="project" value="UniProtKB-KW"/>
</dbReference>
<evidence type="ECO:0000256" key="3">
    <source>
        <dbReference type="ARBA" id="ARBA00023012"/>
    </source>
</evidence>
<dbReference type="EMBL" id="SZQA01000059">
    <property type="protein sequence ID" value="TKK79058.1"/>
    <property type="molecule type" value="Genomic_DNA"/>
</dbReference>
<dbReference type="PANTHER" id="PTHR24421">
    <property type="entry name" value="NITRATE/NITRITE SENSOR PROTEIN NARX-RELATED"/>
    <property type="match status" value="1"/>
</dbReference>
<sequence length="377" mass="39458">MALGVRLDAGGRMPATAALDRVTARCGSVMRGVAGVVAAAAALMGLAPPVDPTVLVPAVAGLLCWSFFFTWAGWTYGLLPWVITVEVLITSALCVFQRELVARTLIGDSASWVGGLVTMTIVAVNLAWRAGPAVPAGLLVVLAHLYGSGAFAVAGIHVLQVGATAVLMSLLRRGAANADRELAAARDAEEKATVERERRRDERAQNSRMHGSVLATLMMIGAGGIAATSPMLRETAARHLADLDRMSEGGGTGPDHVPLHERLAAGAARSGLTIHTRLTPVSVPWEVAEAFLEAVAEAIANVVRHANVTVAAVTLTVTGDEVVVEVRDRGMGFEPADVPDHRYGLRVSILARMEMVGGRGVVESGPQGTKVTLRWAP</sequence>
<keyword evidence="1" id="KW-0808">Transferase</keyword>
<feature type="domain" description="Histidine kinase/HSP90-like ATPase" evidence="6">
    <location>
        <begin position="290"/>
        <end position="374"/>
    </location>
</feature>
<protein>
    <recommendedName>
        <fullName evidence="6">Histidine kinase/HSP90-like ATPase domain-containing protein</fullName>
    </recommendedName>
</protein>
<evidence type="ECO:0000259" key="6">
    <source>
        <dbReference type="Pfam" id="PF02518"/>
    </source>
</evidence>
<evidence type="ECO:0000256" key="1">
    <source>
        <dbReference type="ARBA" id="ARBA00022679"/>
    </source>
</evidence>
<proteinExistence type="predicted"/>
<dbReference type="RefSeq" id="WP_137251519.1">
    <property type="nucleotide sequence ID" value="NZ_SZQA01000059.1"/>
</dbReference>
<dbReference type="OrthoDB" id="5125370at2"/>
<feature type="transmembrane region" description="Helical" evidence="5">
    <location>
        <begin position="29"/>
        <end position="47"/>
    </location>
</feature>
<dbReference type="InterPro" id="IPR050482">
    <property type="entry name" value="Sensor_HK_TwoCompSys"/>
</dbReference>
<keyword evidence="5" id="KW-0472">Membrane</keyword>
<evidence type="ECO:0000313" key="8">
    <source>
        <dbReference type="Proteomes" id="UP000308705"/>
    </source>
</evidence>
<feature type="transmembrane region" description="Helical" evidence="5">
    <location>
        <begin position="213"/>
        <end position="232"/>
    </location>
</feature>
<evidence type="ECO:0000256" key="4">
    <source>
        <dbReference type="SAM" id="MobiDB-lite"/>
    </source>
</evidence>
<accession>A0A4U3LSS7</accession>
<keyword evidence="3" id="KW-0902">Two-component regulatory system</keyword>
<reference evidence="7 8" key="1">
    <citation type="submission" date="2019-04" db="EMBL/GenBank/DDBJ databases">
        <title>Herbidospora sp. NEAU-GS14.nov., a novel actinomycete isolated from soil.</title>
        <authorList>
            <person name="Han L."/>
        </authorList>
    </citation>
    <scope>NUCLEOTIDE SEQUENCE [LARGE SCALE GENOMIC DNA]</scope>
    <source>
        <strain evidence="7 8">NEAU-GS14</strain>
    </source>
</reference>
<gene>
    <name evidence="7" type="ORF">FDA94_36085</name>
</gene>
<evidence type="ECO:0000256" key="5">
    <source>
        <dbReference type="SAM" id="Phobius"/>
    </source>
</evidence>
<keyword evidence="8" id="KW-1185">Reference proteome</keyword>
<feature type="transmembrane region" description="Helical" evidence="5">
    <location>
        <begin position="109"/>
        <end position="128"/>
    </location>
</feature>
<dbReference type="CDD" id="cd16917">
    <property type="entry name" value="HATPase_UhpB-NarQ-NarX-like"/>
    <property type="match status" value="1"/>
</dbReference>